<proteinExistence type="predicted"/>
<dbReference type="AlphaFoldDB" id="G9ETX4"/>
<reference evidence="1 2" key="1">
    <citation type="journal article" date="2011" name="BMC Genomics">
        <title>Insight into cross-talk between intra-amoebal pathogens.</title>
        <authorList>
            <person name="Gimenez G."/>
            <person name="Bertelli C."/>
            <person name="Moliner C."/>
            <person name="Robert C."/>
            <person name="Raoult D."/>
            <person name="Fournier P.E."/>
            <person name="Greub G."/>
        </authorList>
    </citation>
    <scope>NUCLEOTIDE SEQUENCE [LARGE SCALE GENOMIC DNA]</scope>
    <source>
        <strain evidence="1 2">LLAP12</strain>
    </source>
</reference>
<protein>
    <submittedName>
        <fullName evidence="1">Uncharacterized protein</fullName>
    </submittedName>
</protein>
<dbReference type="Proteomes" id="UP000002770">
    <property type="component" value="Unassembled WGS sequence"/>
</dbReference>
<dbReference type="EMBL" id="JH413848">
    <property type="protein sequence ID" value="EHL29325.1"/>
    <property type="molecule type" value="Genomic_DNA"/>
</dbReference>
<dbReference type="InParanoid" id="G9ETX4"/>
<accession>G9ETX4</accession>
<evidence type="ECO:0000313" key="2">
    <source>
        <dbReference type="Proteomes" id="UP000002770"/>
    </source>
</evidence>
<organism evidence="1 2">
    <name type="scientific">Legionella drancourtii LLAP12</name>
    <dbReference type="NCBI Taxonomy" id="658187"/>
    <lineage>
        <taxon>Bacteria</taxon>
        <taxon>Pseudomonadati</taxon>
        <taxon>Pseudomonadota</taxon>
        <taxon>Gammaproteobacteria</taxon>
        <taxon>Legionellales</taxon>
        <taxon>Legionellaceae</taxon>
        <taxon>Legionella</taxon>
    </lineage>
</organism>
<keyword evidence="2" id="KW-1185">Reference proteome</keyword>
<gene>
    <name evidence="1" type="ORF">LDG_8761</name>
</gene>
<dbReference type="HOGENOM" id="CLU_3291775_0_0_6"/>
<sequence>MAGIFQIASAVLLFFTPATFLRKRMLHFELESSALFRPRA</sequence>
<name>G9ETX4_9GAMM</name>
<evidence type="ECO:0000313" key="1">
    <source>
        <dbReference type="EMBL" id="EHL29325.1"/>
    </source>
</evidence>